<sequence>MCVISGKVDYIVQAMDDEIKKIVCMITELDDLAYATYKPIVEEICARKASESEVEYLLDYMVGICSSDRMLELFKCVCRKYIYLYPEMVTSEIYTYKSMYEEAGNDLTGANFAHVDCNGENH</sequence>
<dbReference type="AlphaFoldDB" id="A0A173XCW5"/>
<evidence type="ECO:0000313" key="2">
    <source>
        <dbReference type="Proteomes" id="UP000095384"/>
    </source>
</evidence>
<reference evidence="1 2" key="1">
    <citation type="submission" date="2015-09" db="EMBL/GenBank/DDBJ databases">
        <authorList>
            <consortium name="Pathogen Informatics"/>
        </authorList>
    </citation>
    <scope>NUCLEOTIDE SEQUENCE [LARGE SCALE GENOMIC DNA]</scope>
    <source>
        <strain evidence="1 2">2789STDY5608860</strain>
    </source>
</reference>
<gene>
    <name evidence="1" type="ORF">ERS852417_00422</name>
</gene>
<evidence type="ECO:0000313" key="1">
    <source>
        <dbReference type="EMBL" id="CUN49622.1"/>
    </source>
</evidence>
<dbReference type="EMBL" id="CYYW01000002">
    <property type="protein sequence ID" value="CUN49622.1"/>
    <property type="molecule type" value="Genomic_DNA"/>
</dbReference>
<proteinExistence type="predicted"/>
<accession>A0A173XCW5</accession>
<name>A0A173XCW5_9FIRM</name>
<organism evidence="1 2">
    <name type="scientific">Agathobacter rectalis</name>
    <dbReference type="NCBI Taxonomy" id="39491"/>
    <lineage>
        <taxon>Bacteria</taxon>
        <taxon>Bacillati</taxon>
        <taxon>Bacillota</taxon>
        <taxon>Clostridia</taxon>
        <taxon>Lachnospirales</taxon>
        <taxon>Lachnospiraceae</taxon>
        <taxon>Agathobacter</taxon>
    </lineage>
</organism>
<dbReference type="Proteomes" id="UP000095384">
    <property type="component" value="Unassembled WGS sequence"/>
</dbReference>
<protein>
    <submittedName>
        <fullName evidence="1">Uncharacterized protein</fullName>
    </submittedName>
</protein>